<dbReference type="EMBL" id="AP012273">
    <property type="protein sequence ID" value="BAO44530.1"/>
    <property type="molecule type" value="Genomic_DNA"/>
</dbReference>
<evidence type="ECO:0000313" key="3">
    <source>
        <dbReference type="Proteomes" id="UP000031631"/>
    </source>
</evidence>
<feature type="signal peptide" evidence="1">
    <location>
        <begin position="1"/>
        <end position="19"/>
    </location>
</feature>
<dbReference type="KEGG" id="tbn:TBH_C1613"/>
<gene>
    <name evidence="2" type="ORF">TBH_C1613</name>
</gene>
<feature type="chain" id="PRO_5031287422" evidence="1">
    <location>
        <begin position="20"/>
        <end position="122"/>
    </location>
</feature>
<proteinExistence type="predicted"/>
<reference evidence="2 3" key="1">
    <citation type="journal article" date="2014" name="PLoS ONE">
        <title>Physiological and genomic features of a novel sulfur-oxidizing gammaproteobacterium belonging to a previously uncultivated symbiotic lineage isolated from a hydrothermal vent.</title>
        <authorList>
            <person name="Nunoura T."/>
            <person name="Takaki Y."/>
            <person name="Kazama H."/>
            <person name="Kakuta J."/>
            <person name="Shimamura S."/>
            <person name="Makita H."/>
            <person name="Hirai M."/>
            <person name="Miyazaki M."/>
            <person name="Takai K."/>
        </authorList>
    </citation>
    <scope>NUCLEOTIDE SEQUENCE [LARGE SCALE GENOMIC DNA]</scope>
    <source>
        <strain evidence="2 3">Hiromi1</strain>
    </source>
</reference>
<accession>A0A7U6JIS2</accession>
<dbReference type="AlphaFoldDB" id="A0A7U6JIS2"/>
<keyword evidence="3" id="KW-1185">Reference proteome</keyword>
<dbReference type="OrthoDB" id="573055at2"/>
<protein>
    <submittedName>
        <fullName evidence="2">Uncharacterized protein</fullName>
    </submittedName>
</protein>
<evidence type="ECO:0000313" key="2">
    <source>
        <dbReference type="EMBL" id="BAO44530.1"/>
    </source>
</evidence>
<dbReference type="RefSeq" id="WP_041067481.1">
    <property type="nucleotide sequence ID" value="NZ_AP012273.1"/>
</dbReference>
<keyword evidence="1" id="KW-0732">Signal</keyword>
<name>A0A7U6JIS2_9GAMM</name>
<dbReference type="Proteomes" id="UP000031631">
    <property type="component" value="Chromosome"/>
</dbReference>
<evidence type="ECO:0000256" key="1">
    <source>
        <dbReference type="SAM" id="SignalP"/>
    </source>
</evidence>
<organism evidence="2 3">
    <name type="scientific">Thiolapillus brandeum</name>
    <dbReference type="NCBI Taxonomy" id="1076588"/>
    <lineage>
        <taxon>Bacteria</taxon>
        <taxon>Pseudomonadati</taxon>
        <taxon>Pseudomonadota</taxon>
        <taxon>Gammaproteobacteria</taxon>
        <taxon>Chromatiales</taxon>
        <taxon>Sedimenticolaceae</taxon>
        <taxon>Thiolapillus</taxon>
    </lineage>
</organism>
<sequence length="122" mass="13569">MSRYMTGLALMLLSSMISAGEVDVIAARAQPGNDGSWRFQVTLKHADEGWEHYADRWEILDARGHIIATRILAHPHVDEQPFTRGLSGVKIPEGTGSLIIRGHDKKHGYGGRTLELSWPPEK</sequence>